<accession>A0A1Z5K5P0</accession>
<dbReference type="EMBL" id="BDSP01000162">
    <property type="protein sequence ID" value="GAX21288.1"/>
    <property type="molecule type" value="Genomic_DNA"/>
</dbReference>
<dbReference type="Proteomes" id="UP000198406">
    <property type="component" value="Unassembled WGS sequence"/>
</dbReference>
<protein>
    <submittedName>
        <fullName evidence="1">Uncharacterized protein</fullName>
    </submittedName>
</protein>
<dbReference type="OrthoDB" id="43834at2759"/>
<dbReference type="InParanoid" id="A0A1Z5K5P0"/>
<evidence type="ECO:0000313" key="2">
    <source>
        <dbReference type="Proteomes" id="UP000198406"/>
    </source>
</evidence>
<comment type="caution">
    <text evidence="1">The sequence shown here is derived from an EMBL/GenBank/DDBJ whole genome shotgun (WGS) entry which is preliminary data.</text>
</comment>
<evidence type="ECO:0000313" key="1">
    <source>
        <dbReference type="EMBL" id="GAX21288.1"/>
    </source>
</evidence>
<name>A0A1Z5K5P0_FISSO</name>
<organism evidence="1 2">
    <name type="scientific">Fistulifera solaris</name>
    <name type="common">Oleaginous diatom</name>
    <dbReference type="NCBI Taxonomy" id="1519565"/>
    <lineage>
        <taxon>Eukaryota</taxon>
        <taxon>Sar</taxon>
        <taxon>Stramenopiles</taxon>
        <taxon>Ochrophyta</taxon>
        <taxon>Bacillariophyta</taxon>
        <taxon>Bacillariophyceae</taxon>
        <taxon>Bacillariophycidae</taxon>
        <taxon>Naviculales</taxon>
        <taxon>Naviculaceae</taxon>
        <taxon>Fistulifera</taxon>
    </lineage>
</organism>
<sequence>MITGMFRPLILKLVDVLKRIGAFIWIFLASTPNLPGSSEECPIKLKAVPGLITFLDVALFRSSEAQLSASLITAHALLQSWLTLQKNAAAALLLSDELTFSEHQWVRQCFDIACDAVALLTIDPLASSANLSEPYDTPVGGVSKNSASTAAVQLDGRKRQPAHQRRRDCWESPRLYCPDYIWAEHVCNHCQKQLRQLNKLQGRSSSSKNQQQYIGSKKHYEQIERDWQKLTYTVQVEIPNGLARFRAAFQADATVLKRLYLIKCEYRAPFRAYLEAHYSIRKAPSLTLVEKLLQEGGPTKSNANLENHFQKLLSKPNLVESLALEQKCAEFEQEMTDALYPFAELARYLDDKKVQLVSVPGVLGATRVPRLKEHLRRLLKAFHGNNTGGKQQQQQGAGIRSILLDFLGFLRDEHLLTATEDTAMLTGSLREKVEAYVEDITTLATLCTTRNAFRLSEYKRHQDQFVDIPSNIVRGCTQFDRELFVCQCIDWDTMVQRQSELSDALEDLAGQIHQAEMRRSLAGTTTKSLQVVKQRLENLIADRGTRLQVLQGMLEEVCLREMNIYVSVSAAPDDQAPLCLPTTSEAGVFGQALQLDGYPLPVG</sequence>
<gene>
    <name evidence="1" type="ORF">FisN_1Lh118</name>
</gene>
<dbReference type="AlphaFoldDB" id="A0A1Z5K5P0"/>
<reference evidence="1 2" key="1">
    <citation type="journal article" date="2015" name="Plant Cell">
        <title>Oil accumulation by the oleaginous diatom Fistulifera solaris as revealed by the genome and transcriptome.</title>
        <authorList>
            <person name="Tanaka T."/>
            <person name="Maeda Y."/>
            <person name="Veluchamy A."/>
            <person name="Tanaka M."/>
            <person name="Abida H."/>
            <person name="Marechal E."/>
            <person name="Bowler C."/>
            <person name="Muto M."/>
            <person name="Sunaga Y."/>
            <person name="Tanaka M."/>
            <person name="Yoshino T."/>
            <person name="Taniguchi T."/>
            <person name="Fukuda Y."/>
            <person name="Nemoto M."/>
            <person name="Matsumoto M."/>
            <person name="Wong P.S."/>
            <person name="Aburatani S."/>
            <person name="Fujibuchi W."/>
        </authorList>
    </citation>
    <scope>NUCLEOTIDE SEQUENCE [LARGE SCALE GENOMIC DNA]</scope>
    <source>
        <strain evidence="1 2">JPCC DA0580</strain>
    </source>
</reference>
<keyword evidence="2" id="KW-1185">Reference proteome</keyword>
<proteinExistence type="predicted"/>